<evidence type="ECO:0000259" key="1">
    <source>
        <dbReference type="PROSITE" id="PS51688"/>
    </source>
</evidence>
<accession>A0A543HUI9</accession>
<dbReference type="RefSeq" id="WP_141843947.1">
    <property type="nucleotide sequence ID" value="NZ_VFPM01000002.1"/>
</dbReference>
<evidence type="ECO:0000313" key="2">
    <source>
        <dbReference type="EMBL" id="TQM61952.1"/>
    </source>
</evidence>
<dbReference type="OrthoDB" id="4174962at2"/>
<dbReference type="PROSITE" id="PS51688">
    <property type="entry name" value="ICA"/>
    <property type="match status" value="1"/>
</dbReference>
<dbReference type="InterPro" id="IPR030392">
    <property type="entry name" value="S74_ICA"/>
</dbReference>
<dbReference type="EMBL" id="VFPM01000002">
    <property type="protein sequence ID" value="TQM61952.1"/>
    <property type="molecule type" value="Genomic_DNA"/>
</dbReference>
<reference evidence="2 3" key="1">
    <citation type="submission" date="2019-06" db="EMBL/GenBank/DDBJ databases">
        <title>Genome sequencing of plant associated microbes to promote plant fitness in Sorghum bicolor and Oryza sativa.</title>
        <authorList>
            <person name="Coleman-Derr D."/>
        </authorList>
    </citation>
    <scope>NUCLEOTIDE SEQUENCE [LARGE SCALE GENOMIC DNA]</scope>
    <source>
        <strain evidence="2 3">KV-663</strain>
    </source>
</reference>
<protein>
    <submittedName>
        <fullName evidence="2">Endosialidase-like protein</fullName>
    </submittedName>
</protein>
<dbReference type="Proteomes" id="UP000316747">
    <property type="component" value="Unassembled WGS sequence"/>
</dbReference>
<gene>
    <name evidence="2" type="ORF">FBY41_1974</name>
</gene>
<keyword evidence="3" id="KW-1185">Reference proteome</keyword>
<sequence>MPFNEGHQNPGNPIPSSGWNNMVDEIKRLGAAKLDTAGGTVTGPLALQQSFSVTGNATLGAAAVGGTLTVAGAATLASASVSGGVNVQGAASVSGTATLASARVGAGAGGPQDTLDVVGIMRVGMPVSLPTPPGGTMNAQLRFTSGWTTFPDNAKGQSEISNDVVGFKRLMIVGNKSNTRPDNPRLVGLWDTVTIGNDGTSLGKLEVNGQSCARSFCNLSDGRLKSDLAPIADSLQRVSRLRGVSFHWRDEAAGEQAPTAGPGTAPGAIAPGPHAAAEATAHLGVVAQEVAEVFPELISTIGEQGHLGVDYSGLTAVLLEAVKQLAASNDELRRRVAALEATDTPAA</sequence>
<feature type="domain" description="Peptidase S74" evidence="1">
    <location>
        <begin position="220"/>
        <end position="336"/>
    </location>
</feature>
<name>A0A543HUI9_9MICO</name>
<evidence type="ECO:0000313" key="3">
    <source>
        <dbReference type="Proteomes" id="UP000316747"/>
    </source>
</evidence>
<organism evidence="2 3">
    <name type="scientific">Humibacillus xanthopallidus</name>
    <dbReference type="NCBI Taxonomy" id="412689"/>
    <lineage>
        <taxon>Bacteria</taxon>
        <taxon>Bacillati</taxon>
        <taxon>Actinomycetota</taxon>
        <taxon>Actinomycetes</taxon>
        <taxon>Micrococcales</taxon>
        <taxon>Intrasporangiaceae</taxon>
        <taxon>Humibacillus</taxon>
    </lineage>
</organism>
<proteinExistence type="predicted"/>
<dbReference type="Pfam" id="PF13884">
    <property type="entry name" value="Peptidase_S74"/>
    <property type="match status" value="1"/>
</dbReference>
<comment type="caution">
    <text evidence="2">The sequence shown here is derived from an EMBL/GenBank/DDBJ whole genome shotgun (WGS) entry which is preliminary data.</text>
</comment>
<dbReference type="AlphaFoldDB" id="A0A543HUI9"/>